<evidence type="ECO:0000256" key="1">
    <source>
        <dbReference type="SAM" id="MobiDB-lite"/>
    </source>
</evidence>
<dbReference type="InterPro" id="IPR031325">
    <property type="entry name" value="RHS_repeat"/>
</dbReference>
<name>A0ABY4U5I4_9SPHN</name>
<dbReference type="InterPro" id="IPR022385">
    <property type="entry name" value="Rhs_assc_core"/>
</dbReference>
<dbReference type="RefSeq" id="WP_301642050.1">
    <property type="nucleotide sequence ID" value="NZ_CP098494.1"/>
</dbReference>
<organism evidence="3 4">
    <name type="scientific">Qipengyuania citrea</name>
    <dbReference type="NCBI Taxonomy" id="225971"/>
    <lineage>
        <taxon>Bacteria</taxon>
        <taxon>Pseudomonadati</taxon>
        <taxon>Pseudomonadota</taxon>
        <taxon>Alphaproteobacteria</taxon>
        <taxon>Sphingomonadales</taxon>
        <taxon>Erythrobacteraceae</taxon>
        <taxon>Qipengyuania</taxon>
    </lineage>
</organism>
<dbReference type="EMBL" id="CP098494">
    <property type="protein sequence ID" value="USA61377.1"/>
    <property type="molecule type" value="Genomic_DNA"/>
</dbReference>
<keyword evidence="4" id="KW-1185">Reference proteome</keyword>
<reference evidence="3 4" key="1">
    <citation type="submission" date="2022-06" db="EMBL/GenBank/DDBJ databases">
        <authorList>
            <person name="Liu G."/>
        </authorList>
    </citation>
    <scope>NUCLEOTIDE SEQUENCE [LARGE SCALE GENOMIC DNA]</scope>
    <source>
        <strain evidence="3 4">E4</strain>
    </source>
</reference>
<feature type="region of interest" description="Disordered" evidence="1">
    <location>
        <begin position="1393"/>
        <end position="1412"/>
    </location>
</feature>
<feature type="region of interest" description="Disordered" evidence="1">
    <location>
        <begin position="1249"/>
        <end position="1291"/>
    </location>
</feature>
<keyword evidence="2" id="KW-0732">Signal</keyword>
<sequence length="1412" mass="151607">MSGASQKSLFAQRLSSASVGAIALILASEAAAQTQPPPPPQPANVDANNVDVATRTLVLGATDLRIGPDDHRGLQLTRQVAAHSWRLTTTPVMSGSSSNPIIVIGGRSYAFSWNGSVYVPAIQNGSSLNSGATLFTASDGTVVQFQSVTSLTEHASAFKAASQITFPDGVKHTFTYKSGLYQLPTLPETFELVTRLISINSSTGYQLKFNYISNDPRNFGWRQLANVTSINNSVEYCNPTADNCSLIGDWPKVTFENGLTATTKVTSPEGRRTSYGYTSGKLVSINPANGTDVGSYITYAGDKVSTVERDGTWTYSNPQSGTTKVTNTQTFATNYAYSGAGYITSITNAKNEVTTFAYCTGTSTCPAGRVQRITSPEQNYSTFAYDPRGNVIATTAYSKPNQTLSPITRSASYPTSCTNPVTCNKPNHTIDAKGYVTNYSWDPTHGGLTQIQLPAPATGAPRPTKSYTYNTVQARYLTGDGVWSNSGPMYVPDVTRECRTSAVCTGSADERIEDLNYLPSSIANNALATSVTVKAGNNTLSQTTALTYTSLGDLQSVDGPLGGAADTTKAFYNKSRQLIGSIGSAGAGSTYPTQRITYDIGGKPWKVEYGYTSAQTETALDAMTIMRTSSTHFDGYSRPIRHYESGNTGVVFSVAQTGYDNMGRVTCSTQRMNPSTFNNLPLDACSLATTGLYGKDRVTKFSYDQLDRVTSVTQGFNTVDSANVLTRSFTANGLVKTLRDGINNLTTYEYDGLDRNVRVRFPIPTKGANTSSTADYEQYTFDANGNVLTFRTRRAETLTMSYDRLNRLISKVVPARSGLSTTHTRNVYYDYDLFGNLIKARFDSLTGEGVTAAYDGLGRLTGETLTMNGSTRTVGSGYDAANRRTTVSYPDNQVFSYTYEANGRPDLIKDPANNTLINYGFEANGRLSRIDRIGSSNEQFIGYDAASRMNSLSIDTSSTVPVNTATFAHNPASQIITSTKSKDSFVWNAHKDANRAYTVNGLNQYTAAGTVSFSYDANGNLSSDGTNSFVYDVENRLVYRSGNNTTATLRYDPLGRLFEVNGSDTGVTRFVYDRDALIAEFNSSGSMVQRHIHGPAIGFDDPLVTYAGASVATSNARMLYADERGSIIYSTSSVNTAPSINTYDPFGIPGATNTGRFQYTGQAWISEMGMYHYKARTYSPTLGRFMQSDPIGYGDGMNMYRYAANDPVNAIDPFGLASCDEYPGGWTEYYDTNKNGRLDDGDTIVRFVSCGGGGGESSPGAPNLPGQLPGGSGDGQPNDLNDPNPERNPKDECRLLESFSGFLSWQAGGFSTFTGVFSDALYVGGTVTLPWGGAAAYGPAAVLDAASLAFDGASLLGDLGAGNDITGKTFNAGMRAIPTVTIGQMAYSGKANADRPLPYRTAPESPRRCGPR</sequence>
<dbReference type="Pfam" id="PF05593">
    <property type="entry name" value="RHS_repeat"/>
    <property type="match status" value="1"/>
</dbReference>
<feature type="signal peptide" evidence="2">
    <location>
        <begin position="1"/>
        <end position="32"/>
    </location>
</feature>
<dbReference type="PANTHER" id="PTHR32305:SF15">
    <property type="entry name" value="PROTEIN RHSA-RELATED"/>
    <property type="match status" value="1"/>
</dbReference>
<evidence type="ECO:0008006" key="5">
    <source>
        <dbReference type="Google" id="ProtNLM"/>
    </source>
</evidence>
<dbReference type="InterPro" id="IPR050708">
    <property type="entry name" value="T6SS_VgrG/RHS"/>
</dbReference>
<evidence type="ECO:0000313" key="4">
    <source>
        <dbReference type="Proteomes" id="UP001056619"/>
    </source>
</evidence>
<dbReference type="NCBIfam" id="TIGR03696">
    <property type="entry name" value="Rhs_assc_core"/>
    <property type="match status" value="1"/>
</dbReference>
<accession>A0ABY4U5I4</accession>
<dbReference type="Gene3D" id="2.180.10.10">
    <property type="entry name" value="RHS repeat-associated core"/>
    <property type="match status" value="3"/>
</dbReference>
<dbReference type="Proteomes" id="UP001056619">
    <property type="component" value="Chromosome"/>
</dbReference>
<protein>
    <recommendedName>
        <fullName evidence="5">RHS repeat-associated core domain-containing protein</fullName>
    </recommendedName>
</protein>
<evidence type="ECO:0000256" key="2">
    <source>
        <dbReference type="SAM" id="SignalP"/>
    </source>
</evidence>
<proteinExistence type="predicted"/>
<feature type="chain" id="PRO_5045936049" description="RHS repeat-associated core domain-containing protein" evidence="2">
    <location>
        <begin position="33"/>
        <end position="1412"/>
    </location>
</feature>
<gene>
    <name evidence="3" type="ORF">NCF85_15175</name>
</gene>
<evidence type="ECO:0000313" key="3">
    <source>
        <dbReference type="EMBL" id="USA61377.1"/>
    </source>
</evidence>
<dbReference type="PANTHER" id="PTHR32305">
    <property type="match status" value="1"/>
</dbReference>